<evidence type="ECO:0000256" key="5">
    <source>
        <dbReference type="ARBA" id="ARBA00041343"/>
    </source>
</evidence>
<reference evidence="10" key="1">
    <citation type="journal article" date="2022" name="IScience">
        <title>Evolution of zygomycete secretomes and the origins of terrestrial fungal ecologies.</title>
        <authorList>
            <person name="Chang Y."/>
            <person name="Wang Y."/>
            <person name="Mondo S."/>
            <person name="Ahrendt S."/>
            <person name="Andreopoulos W."/>
            <person name="Barry K."/>
            <person name="Beard J."/>
            <person name="Benny G.L."/>
            <person name="Blankenship S."/>
            <person name="Bonito G."/>
            <person name="Cuomo C."/>
            <person name="Desiro A."/>
            <person name="Gervers K.A."/>
            <person name="Hundley H."/>
            <person name="Kuo A."/>
            <person name="LaButti K."/>
            <person name="Lang B.F."/>
            <person name="Lipzen A."/>
            <person name="O'Donnell K."/>
            <person name="Pangilinan J."/>
            <person name="Reynolds N."/>
            <person name="Sandor L."/>
            <person name="Smith M.E."/>
            <person name="Tsang A."/>
            <person name="Grigoriev I.V."/>
            <person name="Stajich J.E."/>
            <person name="Spatafora J.W."/>
        </authorList>
    </citation>
    <scope>NUCLEOTIDE SEQUENCE</scope>
    <source>
        <strain evidence="10">RSA 2281</strain>
    </source>
</reference>
<dbReference type="Gene3D" id="2.60.40.1180">
    <property type="entry name" value="Golgi alpha-mannosidase II"/>
    <property type="match status" value="2"/>
</dbReference>
<dbReference type="InterPro" id="IPR025887">
    <property type="entry name" value="Glyco_hydro_31_N_dom"/>
</dbReference>
<evidence type="ECO:0000256" key="3">
    <source>
        <dbReference type="ARBA" id="ARBA00023180"/>
    </source>
</evidence>
<dbReference type="GO" id="GO:0030246">
    <property type="term" value="F:carbohydrate binding"/>
    <property type="evidence" value="ECO:0007669"/>
    <property type="project" value="InterPro"/>
</dbReference>
<organism evidence="10 11">
    <name type="scientific">Phascolomyces articulosus</name>
    <dbReference type="NCBI Taxonomy" id="60185"/>
    <lineage>
        <taxon>Eukaryota</taxon>
        <taxon>Fungi</taxon>
        <taxon>Fungi incertae sedis</taxon>
        <taxon>Mucoromycota</taxon>
        <taxon>Mucoromycotina</taxon>
        <taxon>Mucoromycetes</taxon>
        <taxon>Mucorales</taxon>
        <taxon>Lichtheimiaceae</taxon>
        <taxon>Phascolomyces</taxon>
    </lineage>
</organism>
<dbReference type="SUPFAM" id="SSF74650">
    <property type="entry name" value="Galactose mutarotase-like"/>
    <property type="match status" value="1"/>
</dbReference>
<keyword evidence="11" id="KW-1185">Reference proteome</keyword>
<evidence type="ECO:0000313" key="11">
    <source>
        <dbReference type="Proteomes" id="UP001209540"/>
    </source>
</evidence>
<accession>A0AAD5K095</accession>
<evidence type="ECO:0000259" key="7">
    <source>
        <dbReference type="Pfam" id="PF01055"/>
    </source>
</evidence>
<dbReference type="Pfam" id="PF13802">
    <property type="entry name" value="Gal_mutarotas_2"/>
    <property type="match status" value="1"/>
</dbReference>
<feature type="domain" description="Glycosyl hydrolase family 31 C-terminal" evidence="9">
    <location>
        <begin position="637"/>
        <end position="731"/>
    </location>
</feature>
<gene>
    <name evidence="10" type="ORF">BDA99DRAFT_424505</name>
</gene>
<dbReference type="SUPFAM" id="SSF51445">
    <property type="entry name" value="(Trans)glycosidases"/>
    <property type="match status" value="1"/>
</dbReference>
<dbReference type="AlphaFoldDB" id="A0AAD5K095"/>
<dbReference type="CDD" id="cd06602">
    <property type="entry name" value="GH31_MGAM_SI_GAA"/>
    <property type="match status" value="1"/>
</dbReference>
<dbReference type="CDD" id="cd14752">
    <property type="entry name" value="GH31_N"/>
    <property type="match status" value="1"/>
</dbReference>
<dbReference type="SUPFAM" id="SSF51011">
    <property type="entry name" value="Glycosyl hydrolase domain"/>
    <property type="match status" value="1"/>
</dbReference>
<evidence type="ECO:0000256" key="2">
    <source>
        <dbReference type="ARBA" id="ARBA00022801"/>
    </source>
</evidence>
<dbReference type="InterPro" id="IPR017853">
    <property type="entry name" value="GH"/>
</dbReference>
<evidence type="ECO:0000256" key="4">
    <source>
        <dbReference type="ARBA" id="ARBA00023295"/>
    </source>
</evidence>
<keyword evidence="4 6" id="KW-0326">Glycosidase</keyword>
<dbReference type="PANTHER" id="PTHR22762:SF133">
    <property type="entry name" value="P-TYPE DOMAIN-CONTAINING PROTEIN"/>
    <property type="match status" value="1"/>
</dbReference>
<comment type="similarity">
    <text evidence="1 6">Belongs to the glycosyl hydrolase 31 family.</text>
</comment>
<dbReference type="Gene3D" id="2.60.40.1760">
    <property type="entry name" value="glycosyl hydrolase (family 31)"/>
    <property type="match status" value="1"/>
</dbReference>
<dbReference type="GO" id="GO:0005975">
    <property type="term" value="P:carbohydrate metabolic process"/>
    <property type="evidence" value="ECO:0007669"/>
    <property type="project" value="InterPro"/>
</dbReference>
<dbReference type="InterPro" id="IPR013780">
    <property type="entry name" value="Glyco_hydro_b"/>
</dbReference>
<feature type="non-terminal residue" evidence="10">
    <location>
        <position position="1"/>
    </location>
</feature>
<dbReference type="InterPro" id="IPR011013">
    <property type="entry name" value="Gal_mutarotase_sf_dom"/>
</dbReference>
<sequence length="773" mass="88789">APGYTVQNDLVQSTKFNIEIPLKIRSNYSLYGKAIHQLVVKVDYETKERLHIKIVDKDHKQPVVPNSPLGLQRPRNNPVYNHNYDFHYADTPSFGFQVTRKMDNEVVFDTRRYPIIFEDQYLELTTSVPNDANIYGLGESIARFRRHHNTTSIFTTGPPTPLNTNSYGHHPFYTEIRNGKAHGVLLLNAHGMDYALDKGKITWKVIGGVLDFYLFVPQDRTPNSVIQLYTDVIGKPAMPAMWSLGWHQCRNGYKNISEADQVINKYTEHQIPLETMWLDIDYMDRFRGFTLDPIRFPKDRVIAMKDKLHKNHQRLVTIVEPAFGAYIDDPAYAHGHRLDVFMKNPDGSEYRGLVWPGFTTFLDSWHPNAQRFWNQEIASWMREIEPDGIWLDMNEPYSFCLGSCGSGKPAEEGIQALNRDKGFREMPHDKIERKKALDTMTTTYSKDPRNLLYPSYKIHNYFGDLSEQTIAMSTLHYGDIPHYDLHSLYGHAEVHLTYQAILNYNEHERPFILTRSSFAGTGKYAAHWTGDNYALWEYLQLSIPTILNFQLFGIPMTGADICGFGHDATEEICTRWHALGAFYPFARNHVAESSVPHYPYQWGSTAEAARRALAIRYALLPYIYTLFQESHITGVGPWRPLIFEYPEQDAFLDNDKQVLLGPSVLISPVLDQGMTTVNAQFPSNELWYDWYTYELLDSETDRANGDNTVITRTLDAPLVHIPLHIRGGSILPLKTPRLLVKKTMETPYTLLIALDQYGSAKGQLYIDDGHSLD</sequence>
<evidence type="ECO:0000313" key="10">
    <source>
        <dbReference type="EMBL" id="KAI9262408.1"/>
    </source>
</evidence>
<dbReference type="InterPro" id="IPR030458">
    <property type="entry name" value="Glyco_hydro_31_AS"/>
</dbReference>
<dbReference type="InterPro" id="IPR048395">
    <property type="entry name" value="Glyco_hydro_31_C"/>
</dbReference>
<feature type="non-terminal residue" evidence="10">
    <location>
        <position position="773"/>
    </location>
</feature>
<reference evidence="10" key="2">
    <citation type="submission" date="2023-02" db="EMBL/GenBank/DDBJ databases">
        <authorList>
            <consortium name="DOE Joint Genome Institute"/>
            <person name="Mondo S.J."/>
            <person name="Chang Y."/>
            <person name="Wang Y."/>
            <person name="Ahrendt S."/>
            <person name="Andreopoulos W."/>
            <person name="Barry K."/>
            <person name="Beard J."/>
            <person name="Benny G.L."/>
            <person name="Blankenship S."/>
            <person name="Bonito G."/>
            <person name="Cuomo C."/>
            <person name="Desiro A."/>
            <person name="Gervers K.A."/>
            <person name="Hundley H."/>
            <person name="Kuo A."/>
            <person name="LaButti K."/>
            <person name="Lang B.F."/>
            <person name="Lipzen A."/>
            <person name="O'Donnell K."/>
            <person name="Pangilinan J."/>
            <person name="Reynolds N."/>
            <person name="Sandor L."/>
            <person name="Smith M.W."/>
            <person name="Tsang A."/>
            <person name="Grigoriev I.V."/>
            <person name="Stajich J.E."/>
            <person name="Spatafora J.W."/>
        </authorList>
    </citation>
    <scope>NUCLEOTIDE SEQUENCE</scope>
    <source>
        <strain evidence="10">RSA 2281</strain>
    </source>
</reference>
<dbReference type="PANTHER" id="PTHR22762">
    <property type="entry name" value="ALPHA-GLUCOSIDASE"/>
    <property type="match status" value="1"/>
</dbReference>
<proteinExistence type="inferred from homology"/>
<evidence type="ECO:0000259" key="8">
    <source>
        <dbReference type="Pfam" id="PF13802"/>
    </source>
</evidence>
<comment type="caution">
    <text evidence="10">The sequence shown here is derived from an EMBL/GenBank/DDBJ whole genome shotgun (WGS) entry which is preliminary data.</text>
</comment>
<dbReference type="Gene3D" id="3.20.20.80">
    <property type="entry name" value="Glycosidases"/>
    <property type="match status" value="1"/>
</dbReference>
<keyword evidence="2 6" id="KW-0378">Hydrolase</keyword>
<dbReference type="Pfam" id="PF01055">
    <property type="entry name" value="Glyco_hydro_31_2nd"/>
    <property type="match status" value="1"/>
</dbReference>
<keyword evidence="3" id="KW-0325">Glycoprotein</keyword>
<dbReference type="InterPro" id="IPR000322">
    <property type="entry name" value="Glyco_hydro_31_TIM"/>
</dbReference>
<dbReference type="Proteomes" id="UP001209540">
    <property type="component" value="Unassembled WGS sequence"/>
</dbReference>
<dbReference type="PROSITE" id="PS00129">
    <property type="entry name" value="GLYCOSYL_HYDROL_F31_1"/>
    <property type="match status" value="1"/>
</dbReference>
<evidence type="ECO:0000259" key="9">
    <source>
        <dbReference type="Pfam" id="PF21365"/>
    </source>
</evidence>
<feature type="domain" description="Glycoside hydrolase family 31 N-terminal" evidence="8">
    <location>
        <begin position="77"/>
        <end position="192"/>
    </location>
</feature>
<protein>
    <recommendedName>
        <fullName evidence="5">Maltase</fullName>
    </recommendedName>
</protein>
<dbReference type="EMBL" id="JAIXMP010000014">
    <property type="protein sequence ID" value="KAI9262408.1"/>
    <property type="molecule type" value="Genomic_DNA"/>
</dbReference>
<dbReference type="GO" id="GO:0004553">
    <property type="term" value="F:hydrolase activity, hydrolyzing O-glycosyl compounds"/>
    <property type="evidence" value="ECO:0007669"/>
    <property type="project" value="InterPro"/>
</dbReference>
<evidence type="ECO:0000256" key="1">
    <source>
        <dbReference type="ARBA" id="ARBA00007806"/>
    </source>
</evidence>
<feature type="domain" description="Glycoside hydrolase family 31 TIM barrel" evidence="7">
    <location>
        <begin position="236"/>
        <end position="626"/>
    </location>
</feature>
<evidence type="ECO:0000256" key="6">
    <source>
        <dbReference type="RuleBase" id="RU361185"/>
    </source>
</evidence>
<name>A0AAD5K095_9FUNG</name>
<dbReference type="Pfam" id="PF21365">
    <property type="entry name" value="Glyco_hydro_31_3rd"/>
    <property type="match status" value="1"/>
</dbReference>